<name>A0A1H5VY37_9RHOB</name>
<accession>A0A1H5VY37</accession>
<evidence type="ECO:0000313" key="3">
    <source>
        <dbReference type="EMBL" id="SEF91928.1"/>
    </source>
</evidence>
<dbReference type="PANTHER" id="PTHR39962">
    <property type="entry name" value="BLL4848 PROTEIN"/>
    <property type="match status" value="1"/>
</dbReference>
<dbReference type="Pfam" id="PF17930">
    <property type="entry name" value="LpxI_N"/>
    <property type="match status" value="1"/>
</dbReference>
<feature type="domain" description="LpxI N-terminal" evidence="2">
    <location>
        <begin position="3"/>
        <end position="109"/>
    </location>
</feature>
<dbReference type="InterPro" id="IPR043167">
    <property type="entry name" value="LpxI_C_sf"/>
</dbReference>
<evidence type="ECO:0008006" key="5">
    <source>
        <dbReference type="Google" id="ProtNLM"/>
    </source>
</evidence>
<dbReference type="Gene3D" id="3.40.140.80">
    <property type="match status" value="1"/>
</dbReference>
<reference evidence="3 4" key="1">
    <citation type="submission" date="2016-10" db="EMBL/GenBank/DDBJ databases">
        <authorList>
            <person name="de Groot N.N."/>
        </authorList>
    </citation>
    <scope>NUCLEOTIDE SEQUENCE [LARGE SCALE GENOMIC DNA]</scope>
    <source>
        <strain evidence="3 4">DSM 26915</strain>
    </source>
</reference>
<dbReference type="Proteomes" id="UP000236752">
    <property type="component" value="Unassembled WGS sequence"/>
</dbReference>
<evidence type="ECO:0000313" key="4">
    <source>
        <dbReference type="Proteomes" id="UP000236752"/>
    </source>
</evidence>
<dbReference type="EMBL" id="FNUZ01000002">
    <property type="protein sequence ID" value="SEF91928.1"/>
    <property type="molecule type" value="Genomic_DNA"/>
</dbReference>
<sequence>MAQSVRPLVCAVDGFAPNDLVVDFRFPIEKLGGLLRFLKAQGVTQVCLCGGIDRPSFAITRMDFWTVPLVPILLRALKLGDDGALRAVIEVFESRGITVRAAHDLAPGLLPKAGILTRTQPDPQTMSDVAAGDQEIREMGRKDLGQACLIRDGKILQREVESGTDAMMAMDADAALGAVFYKAPKPQQDRRVDLPTIGLDTAKRAVQMGLRGLVIEAGGVIVLDQDKVIETLDQNGLFLWVREKGAA</sequence>
<protein>
    <recommendedName>
        <fullName evidence="5">Phosphatidate cytidylyltransferase</fullName>
    </recommendedName>
</protein>
<dbReference type="InterPro" id="IPR041255">
    <property type="entry name" value="LpxI_N"/>
</dbReference>
<keyword evidence="4" id="KW-1185">Reference proteome</keyword>
<evidence type="ECO:0000259" key="1">
    <source>
        <dbReference type="Pfam" id="PF06230"/>
    </source>
</evidence>
<dbReference type="InterPro" id="IPR010415">
    <property type="entry name" value="LpxI_C"/>
</dbReference>
<dbReference type="Gene3D" id="3.40.50.20">
    <property type="match status" value="1"/>
</dbReference>
<dbReference type="Pfam" id="PF06230">
    <property type="entry name" value="LpxI_C"/>
    <property type="match status" value="1"/>
</dbReference>
<feature type="domain" description="LpxI C-terminal" evidence="1">
    <location>
        <begin position="113"/>
        <end position="240"/>
    </location>
</feature>
<dbReference type="InterPro" id="IPR053174">
    <property type="entry name" value="LpxI"/>
</dbReference>
<gene>
    <name evidence="3" type="ORF">SAMN04488045_1225</name>
</gene>
<dbReference type="AlphaFoldDB" id="A0A1H5VY37"/>
<organism evidence="3 4">
    <name type="scientific">Thalassococcus halodurans</name>
    <dbReference type="NCBI Taxonomy" id="373675"/>
    <lineage>
        <taxon>Bacteria</taxon>
        <taxon>Pseudomonadati</taxon>
        <taxon>Pseudomonadota</taxon>
        <taxon>Alphaproteobacteria</taxon>
        <taxon>Rhodobacterales</taxon>
        <taxon>Roseobacteraceae</taxon>
        <taxon>Thalassococcus</taxon>
    </lineage>
</organism>
<proteinExistence type="predicted"/>
<dbReference type="PANTHER" id="PTHR39962:SF1">
    <property type="entry name" value="LPXI FAMILY PROTEIN"/>
    <property type="match status" value="1"/>
</dbReference>
<evidence type="ECO:0000259" key="2">
    <source>
        <dbReference type="Pfam" id="PF17930"/>
    </source>
</evidence>